<keyword evidence="2 7" id="KW-0121">Carboxypeptidase</keyword>
<evidence type="ECO:0000256" key="6">
    <source>
        <dbReference type="ARBA" id="ARBA00023180"/>
    </source>
</evidence>
<dbReference type="GO" id="GO:0004185">
    <property type="term" value="F:serine-type carboxypeptidase activity"/>
    <property type="evidence" value="ECO:0007669"/>
    <property type="project" value="UniProtKB-UniRule"/>
</dbReference>
<dbReference type="Gene3D" id="3.40.50.1820">
    <property type="entry name" value="alpha/beta hydrolase"/>
    <property type="match status" value="1"/>
</dbReference>
<evidence type="ECO:0000256" key="3">
    <source>
        <dbReference type="ARBA" id="ARBA00022670"/>
    </source>
</evidence>
<dbReference type="PANTHER" id="PTHR11802:SF113">
    <property type="entry name" value="SERINE CARBOXYPEPTIDASE CTSA-4.1"/>
    <property type="match status" value="1"/>
</dbReference>
<dbReference type="InterPro" id="IPR029058">
    <property type="entry name" value="AB_hydrolase_fold"/>
</dbReference>
<keyword evidence="3 7" id="KW-0645">Protease</keyword>
<protein>
    <recommendedName>
        <fullName evidence="7">Carboxypeptidase</fullName>
        <ecNumber evidence="7">3.4.16.-</ecNumber>
    </recommendedName>
</protein>
<name>A0AAV5RMU6_STABA</name>
<evidence type="ECO:0000256" key="7">
    <source>
        <dbReference type="RuleBase" id="RU361156"/>
    </source>
</evidence>
<keyword evidence="5 7" id="KW-0378">Hydrolase</keyword>
<comment type="similarity">
    <text evidence="1 7">Belongs to the peptidase S10 family.</text>
</comment>
<gene>
    <name evidence="8" type="ORF">DASB73_034150</name>
</gene>
<dbReference type="InterPro" id="IPR018202">
    <property type="entry name" value="Ser_caboxypep_ser_AS"/>
</dbReference>
<evidence type="ECO:0000256" key="1">
    <source>
        <dbReference type="ARBA" id="ARBA00009431"/>
    </source>
</evidence>
<organism evidence="8 9">
    <name type="scientific">Starmerella bacillaris</name>
    <name type="common">Yeast</name>
    <name type="synonym">Candida zemplinina</name>
    <dbReference type="NCBI Taxonomy" id="1247836"/>
    <lineage>
        <taxon>Eukaryota</taxon>
        <taxon>Fungi</taxon>
        <taxon>Dikarya</taxon>
        <taxon>Ascomycota</taxon>
        <taxon>Saccharomycotina</taxon>
        <taxon>Dipodascomycetes</taxon>
        <taxon>Dipodascales</taxon>
        <taxon>Trichomonascaceae</taxon>
        <taxon>Starmerella</taxon>
    </lineage>
</organism>
<feature type="signal peptide" evidence="7">
    <location>
        <begin position="1"/>
        <end position="18"/>
    </location>
</feature>
<dbReference type="Gene3D" id="1.10.287.410">
    <property type="match status" value="1"/>
</dbReference>
<evidence type="ECO:0000256" key="5">
    <source>
        <dbReference type="ARBA" id="ARBA00022801"/>
    </source>
</evidence>
<feature type="chain" id="PRO_5043113747" description="Carboxypeptidase" evidence="7">
    <location>
        <begin position="19"/>
        <end position="529"/>
    </location>
</feature>
<evidence type="ECO:0000256" key="4">
    <source>
        <dbReference type="ARBA" id="ARBA00022729"/>
    </source>
</evidence>
<dbReference type="Pfam" id="PF00450">
    <property type="entry name" value="Peptidase_S10"/>
    <property type="match status" value="1"/>
</dbReference>
<keyword evidence="4 7" id="KW-0732">Signal</keyword>
<dbReference type="PANTHER" id="PTHR11802">
    <property type="entry name" value="SERINE PROTEASE FAMILY S10 SERINE CARBOXYPEPTIDASE"/>
    <property type="match status" value="1"/>
</dbReference>
<dbReference type="SUPFAM" id="SSF53474">
    <property type="entry name" value="alpha/beta-Hydrolases"/>
    <property type="match status" value="1"/>
</dbReference>
<evidence type="ECO:0000256" key="2">
    <source>
        <dbReference type="ARBA" id="ARBA00022645"/>
    </source>
</evidence>
<dbReference type="InterPro" id="IPR001563">
    <property type="entry name" value="Peptidase_S10"/>
</dbReference>
<accession>A0AAV5RMU6</accession>
<reference evidence="8 9" key="1">
    <citation type="journal article" date="2023" name="Elife">
        <title>Identification of key yeast species and microbe-microbe interactions impacting larval growth of Drosophila in the wild.</title>
        <authorList>
            <person name="Mure A."/>
            <person name="Sugiura Y."/>
            <person name="Maeda R."/>
            <person name="Honda K."/>
            <person name="Sakurai N."/>
            <person name="Takahashi Y."/>
            <person name="Watada M."/>
            <person name="Katoh T."/>
            <person name="Gotoh A."/>
            <person name="Gotoh Y."/>
            <person name="Taniguchi I."/>
            <person name="Nakamura K."/>
            <person name="Hayashi T."/>
            <person name="Katayama T."/>
            <person name="Uemura T."/>
            <person name="Hattori Y."/>
        </authorList>
    </citation>
    <scope>NUCLEOTIDE SEQUENCE [LARGE SCALE GENOMIC DNA]</scope>
    <source>
        <strain evidence="8 9">SB-73</strain>
    </source>
</reference>
<sequence length="529" mass="58538">MKGSLFALLALAADTALATSDQINFGSDEFNEFNAFQLAVANNGGVENLGLDDKTLNLLAEAWNSAYERDPALVKSKLQPQSAAADSRPPPIKVSKKEGFTVHTLDSFPNFALRVKDPGAELNIDDVQQYTGYVDILDEDKHFFFWLFESRNDPKKDPFVMWLNGGPGCSSSTGLFFELGPSFVNGNLTLDRNPNSWNNNATVLFLDQPVNVGYSYSSNRVTNTKMAAEDVYSFLEVLFSAFPQYKSLPFHISGESYGGKYLPAVGAAILDHPERSFDLSSVIIGNPITDVSVQAFSSVAMACGDGGYPSVLDEETCSDLYKKVPHCVSLVNACYDSNNNYLICQGASMYCLQLELPYLETGRNPYDISDICYDECYPETGYIQDYLRRPDVIKAVGSDVDDFVDCDNKVGSDFQLSADGVKNEGPDVLKILENGVDMLFYDGNLDWICSWPGVYQLVERLRYKNHSEFTAKPLTQWYVDGVAAGETKSAGHLSWMKVYGAGHMVPHNKGVVASNMINQWLQHREFTSS</sequence>
<dbReference type="EC" id="3.4.16.-" evidence="7"/>
<dbReference type="PROSITE" id="PS00131">
    <property type="entry name" value="CARBOXYPEPT_SER_SER"/>
    <property type="match status" value="1"/>
</dbReference>
<dbReference type="GO" id="GO:0006508">
    <property type="term" value="P:proteolysis"/>
    <property type="evidence" value="ECO:0007669"/>
    <property type="project" value="UniProtKB-KW"/>
</dbReference>
<comment type="caution">
    <text evidence="8">The sequence shown here is derived from an EMBL/GenBank/DDBJ whole genome shotgun (WGS) entry which is preliminary data.</text>
</comment>
<proteinExistence type="inferred from homology"/>
<dbReference type="Proteomes" id="UP001362899">
    <property type="component" value="Unassembled WGS sequence"/>
</dbReference>
<evidence type="ECO:0000313" key="8">
    <source>
        <dbReference type="EMBL" id="GMM52452.1"/>
    </source>
</evidence>
<keyword evidence="6" id="KW-0325">Glycoprotein</keyword>
<dbReference type="PRINTS" id="PR00724">
    <property type="entry name" value="CRBOXYPTASEC"/>
</dbReference>
<dbReference type="GO" id="GO:0000324">
    <property type="term" value="C:fungal-type vacuole"/>
    <property type="evidence" value="ECO:0007669"/>
    <property type="project" value="TreeGrafter"/>
</dbReference>
<dbReference type="AlphaFoldDB" id="A0AAV5RMU6"/>
<evidence type="ECO:0000313" key="9">
    <source>
        <dbReference type="Proteomes" id="UP001362899"/>
    </source>
</evidence>
<keyword evidence="9" id="KW-1185">Reference proteome</keyword>
<dbReference type="EMBL" id="BTGC01000008">
    <property type="protein sequence ID" value="GMM52452.1"/>
    <property type="molecule type" value="Genomic_DNA"/>
</dbReference>